<reference evidence="1 2" key="1">
    <citation type="submission" date="2015-11" db="EMBL/GenBank/DDBJ databases">
        <title>Complete genome sequencing of a biphenyl-degrading bacterium, Pseudomonas putida KF715 (=NBRC110667).</title>
        <authorList>
            <person name="Suenaga H."/>
            <person name="Fujihara N."/>
            <person name="Watanabe T."/>
            <person name="Hirose J."/>
            <person name="Kimura N."/>
            <person name="Yamazoe A."/>
            <person name="Hosoyama A."/>
            <person name="Shimodaira J."/>
            <person name="Furukawa K."/>
        </authorList>
    </citation>
    <scope>NUCLEOTIDE SEQUENCE [LARGE SCALE GENOMIC DNA]</scope>
    <source>
        <strain evidence="1 2">KF715</strain>
        <plasmid evidence="2">Plasmid pkf715c dna</plasmid>
    </source>
</reference>
<keyword evidence="1" id="KW-0614">Plasmid</keyword>
<organism evidence="1 2">
    <name type="scientific">Pseudomonas putida</name>
    <name type="common">Arthrobacter siderocapsulatus</name>
    <dbReference type="NCBI Taxonomy" id="303"/>
    <lineage>
        <taxon>Bacteria</taxon>
        <taxon>Pseudomonadati</taxon>
        <taxon>Pseudomonadota</taxon>
        <taxon>Gammaproteobacteria</taxon>
        <taxon>Pseudomonadales</taxon>
        <taxon>Pseudomonadaceae</taxon>
        <taxon>Pseudomonas</taxon>
    </lineage>
</organism>
<name>A0A1L7NPX4_PSEPU</name>
<accession>A0A1L7NPX4</accession>
<protein>
    <submittedName>
        <fullName evidence="1">Uncharacterized protein</fullName>
    </submittedName>
</protein>
<dbReference type="RefSeq" id="WP_096427217.1">
    <property type="nucleotide sequence ID" value="NZ_AP015032.1"/>
</dbReference>
<gene>
    <name evidence="1" type="ORF">KF715C_pC680</name>
</gene>
<proteinExistence type="predicted"/>
<dbReference type="EMBL" id="AP015032">
    <property type="protein sequence ID" value="BAW27501.1"/>
    <property type="molecule type" value="Genomic_DNA"/>
</dbReference>
<geneLocation type="plasmid" evidence="2">
    <name>pkf715c dna</name>
</geneLocation>
<dbReference type="Proteomes" id="UP000218731">
    <property type="component" value="Plasmid pKF715C"/>
</dbReference>
<evidence type="ECO:0000313" key="1">
    <source>
        <dbReference type="EMBL" id="BAW27501.1"/>
    </source>
</evidence>
<evidence type="ECO:0000313" key="2">
    <source>
        <dbReference type="Proteomes" id="UP000218731"/>
    </source>
</evidence>
<dbReference type="AlphaFoldDB" id="A0A1L7NPX4"/>
<sequence>MQDQSNTAPAQAPDIEDQVGELFDALEGLPEDVTNEALHAALLAQSDKIRAIADACERTRIYLRAKGQVDEFAGEIEATQPPEGRLVAAWLWLLGRMAGAPTFFHTIGAVRLCMPLVARFLPAPAAQASSEQEAGL</sequence>